<evidence type="ECO:0000313" key="1">
    <source>
        <dbReference type="EMBL" id="GFO13224.1"/>
    </source>
</evidence>
<comment type="caution">
    <text evidence="1">The sequence shown here is derived from an EMBL/GenBank/DDBJ whole genome shotgun (WGS) entry which is preliminary data.</text>
</comment>
<proteinExistence type="predicted"/>
<sequence length="141" mass="15880">MTICCFDCKGNSIAITRCSFGLFDSHVISAITSTLSVRRVRHWCDTVSQRRARRSVLLSSRLQRAACYCEASAKSMHFIDNNPITMSFYHHKGVNILRSHTTLDHGEPDAVGWLEAAGKISSDFRAIFLTDMPLKFPKDIN</sequence>
<reference evidence="1 2" key="1">
    <citation type="journal article" date="2021" name="Elife">
        <title>Chloroplast acquisition without the gene transfer in kleptoplastic sea slugs, Plakobranchus ocellatus.</title>
        <authorList>
            <person name="Maeda T."/>
            <person name="Takahashi S."/>
            <person name="Yoshida T."/>
            <person name="Shimamura S."/>
            <person name="Takaki Y."/>
            <person name="Nagai Y."/>
            <person name="Toyoda A."/>
            <person name="Suzuki Y."/>
            <person name="Arimoto A."/>
            <person name="Ishii H."/>
            <person name="Satoh N."/>
            <person name="Nishiyama T."/>
            <person name="Hasebe M."/>
            <person name="Maruyama T."/>
            <person name="Minagawa J."/>
            <person name="Obokata J."/>
            <person name="Shigenobu S."/>
        </authorList>
    </citation>
    <scope>NUCLEOTIDE SEQUENCE [LARGE SCALE GENOMIC DNA]</scope>
</reference>
<organism evidence="1 2">
    <name type="scientific">Plakobranchus ocellatus</name>
    <dbReference type="NCBI Taxonomy" id="259542"/>
    <lineage>
        <taxon>Eukaryota</taxon>
        <taxon>Metazoa</taxon>
        <taxon>Spiralia</taxon>
        <taxon>Lophotrochozoa</taxon>
        <taxon>Mollusca</taxon>
        <taxon>Gastropoda</taxon>
        <taxon>Heterobranchia</taxon>
        <taxon>Euthyneura</taxon>
        <taxon>Panpulmonata</taxon>
        <taxon>Sacoglossa</taxon>
        <taxon>Placobranchoidea</taxon>
        <taxon>Plakobranchidae</taxon>
        <taxon>Plakobranchus</taxon>
    </lineage>
</organism>
<name>A0AAV4B3I8_9GAST</name>
<evidence type="ECO:0000313" key="2">
    <source>
        <dbReference type="Proteomes" id="UP000735302"/>
    </source>
</evidence>
<dbReference type="AlphaFoldDB" id="A0AAV4B3I8"/>
<dbReference type="EMBL" id="BLXT01004481">
    <property type="protein sequence ID" value="GFO13224.1"/>
    <property type="molecule type" value="Genomic_DNA"/>
</dbReference>
<accession>A0AAV4B3I8</accession>
<dbReference type="Proteomes" id="UP000735302">
    <property type="component" value="Unassembled WGS sequence"/>
</dbReference>
<gene>
    <name evidence="1" type="ORF">PoB_003972900</name>
</gene>
<protein>
    <submittedName>
        <fullName evidence="1">Uncharacterized protein</fullName>
    </submittedName>
</protein>
<keyword evidence="2" id="KW-1185">Reference proteome</keyword>